<evidence type="ECO:0000313" key="2">
    <source>
        <dbReference type="EMBL" id="MQA39990.1"/>
    </source>
</evidence>
<keyword evidence="3" id="KW-1185">Reference proteome</keyword>
<evidence type="ECO:0000259" key="1">
    <source>
        <dbReference type="Pfam" id="PF08896"/>
    </source>
</evidence>
<protein>
    <submittedName>
        <fullName evidence="2">DUF1842 domain-containing protein</fullName>
    </submittedName>
</protein>
<organism evidence="2 3">
    <name type="scientific">Rugamonas aquatica</name>
    <dbReference type="NCBI Taxonomy" id="2743357"/>
    <lineage>
        <taxon>Bacteria</taxon>
        <taxon>Pseudomonadati</taxon>
        <taxon>Pseudomonadota</taxon>
        <taxon>Betaproteobacteria</taxon>
        <taxon>Burkholderiales</taxon>
        <taxon>Oxalobacteraceae</taxon>
        <taxon>Telluria group</taxon>
        <taxon>Rugamonas</taxon>
    </lineage>
</organism>
<dbReference type="Proteomes" id="UP000440498">
    <property type="component" value="Unassembled WGS sequence"/>
</dbReference>
<feature type="domain" description="DUF1842" evidence="1">
    <location>
        <begin position="4"/>
        <end position="41"/>
    </location>
</feature>
<dbReference type="Pfam" id="PF08896">
    <property type="entry name" value="DUF1842"/>
    <property type="match status" value="1"/>
</dbReference>
<dbReference type="EMBL" id="WHUG01000006">
    <property type="protein sequence ID" value="MQA39990.1"/>
    <property type="molecule type" value="Genomic_DNA"/>
</dbReference>
<proteinExistence type="predicted"/>
<dbReference type="AlphaFoldDB" id="A0A6A7N4S6"/>
<evidence type="ECO:0000313" key="3">
    <source>
        <dbReference type="Proteomes" id="UP000440498"/>
    </source>
</evidence>
<sequence>MSQLFTAVYEVTSAVEGRPTLRLNLVVNAHNDSVIGHARVAFDGGESVGISVRGHHTEIEGEYPLQAIVLAGLPAIFPTLEEEPSAFQLLMVLPTAARDGQVCYKMSFGAQQQARIVEIRDGVARAVLPELATGT</sequence>
<dbReference type="InterPro" id="IPR014992">
    <property type="entry name" value="DUF1842"/>
</dbReference>
<reference evidence="2 3" key="1">
    <citation type="submission" date="2019-10" db="EMBL/GenBank/DDBJ databases">
        <title>Two novel species isolated from a subtropical stream in China.</title>
        <authorList>
            <person name="Lu H."/>
        </authorList>
    </citation>
    <scope>NUCLEOTIDE SEQUENCE [LARGE SCALE GENOMIC DNA]</scope>
    <source>
        <strain evidence="2 3">FT29W</strain>
    </source>
</reference>
<comment type="caution">
    <text evidence="2">The sequence shown here is derived from an EMBL/GenBank/DDBJ whole genome shotgun (WGS) entry which is preliminary data.</text>
</comment>
<gene>
    <name evidence="2" type="ORF">GEV02_17710</name>
</gene>
<accession>A0A6A7N4S6</accession>
<dbReference type="RefSeq" id="WP_152839218.1">
    <property type="nucleotide sequence ID" value="NZ_WHUG01000006.1"/>
</dbReference>
<name>A0A6A7N4S6_9BURK</name>